<evidence type="ECO:0000313" key="10">
    <source>
        <dbReference type="Proteomes" id="UP001168877"/>
    </source>
</evidence>
<keyword evidence="7" id="KW-0539">Nucleus</keyword>
<evidence type="ECO:0000256" key="2">
    <source>
        <dbReference type="ARBA" id="ARBA00008644"/>
    </source>
</evidence>
<dbReference type="InterPro" id="IPR011990">
    <property type="entry name" value="TPR-like_helical_dom_sf"/>
</dbReference>
<comment type="caution">
    <text evidence="9">The sequence shown here is derived from an EMBL/GenBank/DDBJ whole genome shotgun (WGS) entry which is preliminary data.</text>
</comment>
<proteinExistence type="inferred from homology"/>
<dbReference type="SMART" id="SM00386">
    <property type="entry name" value="HAT"/>
    <property type="match status" value="3"/>
</dbReference>
<dbReference type="PANTHER" id="PTHR11246">
    <property type="entry name" value="PRE-MRNA SPLICING FACTOR"/>
    <property type="match status" value="1"/>
</dbReference>
<name>A0AA39S7X4_ACESA</name>
<evidence type="ECO:0000256" key="7">
    <source>
        <dbReference type="ARBA" id="ARBA00023242"/>
    </source>
</evidence>
<dbReference type="GO" id="GO:0000245">
    <property type="term" value="P:spliceosomal complex assembly"/>
    <property type="evidence" value="ECO:0007669"/>
    <property type="project" value="TreeGrafter"/>
</dbReference>
<keyword evidence="3" id="KW-0507">mRNA processing</keyword>
<reference evidence="9" key="2">
    <citation type="submission" date="2023-06" db="EMBL/GenBank/DDBJ databases">
        <authorList>
            <person name="Swenson N.G."/>
            <person name="Wegrzyn J.L."/>
            <person name="Mcevoy S.L."/>
        </authorList>
    </citation>
    <scope>NUCLEOTIDE SEQUENCE</scope>
    <source>
        <strain evidence="9">NS2018</strain>
        <tissue evidence="9">Leaf</tissue>
    </source>
</reference>
<dbReference type="GO" id="GO:0071011">
    <property type="term" value="C:precatalytic spliceosome"/>
    <property type="evidence" value="ECO:0007669"/>
    <property type="project" value="TreeGrafter"/>
</dbReference>
<comment type="similarity">
    <text evidence="2">Belongs to the crooked-neck family.</text>
</comment>
<reference evidence="9" key="1">
    <citation type="journal article" date="2022" name="Plant J.">
        <title>Strategies of tolerance reflected in two North American maple genomes.</title>
        <authorList>
            <person name="McEvoy S.L."/>
            <person name="Sezen U.U."/>
            <person name="Trouern-Trend A."/>
            <person name="McMahon S.M."/>
            <person name="Schaberg P.G."/>
            <person name="Yang J."/>
            <person name="Wegrzyn J.L."/>
            <person name="Swenson N.G."/>
        </authorList>
    </citation>
    <scope>NUCLEOTIDE SEQUENCE</scope>
    <source>
        <strain evidence="9">NS2018</strain>
    </source>
</reference>
<organism evidence="9 10">
    <name type="scientific">Acer saccharum</name>
    <name type="common">Sugar maple</name>
    <dbReference type="NCBI Taxonomy" id="4024"/>
    <lineage>
        <taxon>Eukaryota</taxon>
        <taxon>Viridiplantae</taxon>
        <taxon>Streptophyta</taxon>
        <taxon>Embryophyta</taxon>
        <taxon>Tracheophyta</taxon>
        <taxon>Spermatophyta</taxon>
        <taxon>Magnoliopsida</taxon>
        <taxon>eudicotyledons</taxon>
        <taxon>Gunneridae</taxon>
        <taxon>Pentapetalae</taxon>
        <taxon>rosids</taxon>
        <taxon>malvids</taxon>
        <taxon>Sapindales</taxon>
        <taxon>Sapindaceae</taxon>
        <taxon>Hippocastanoideae</taxon>
        <taxon>Acereae</taxon>
        <taxon>Acer</taxon>
    </lineage>
</organism>
<evidence type="ECO:0000256" key="4">
    <source>
        <dbReference type="ARBA" id="ARBA00022728"/>
    </source>
</evidence>
<evidence type="ECO:0000313" key="9">
    <source>
        <dbReference type="EMBL" id="KAK0586583.1"/>
    </source>
</evidence>
<sequence>MEEMLGIVAGARQIFQRWMNWMPDQQGWLSSSVTTKLIEPGRFSSGSSGDSEGIEDAIVGKRRFQYEDEVRKNPLNYDYWFDYIGLEESVGNKDRIREVYDRSIANVPPPQEKRYWQRYIYICGMINYAELDAGDMEQTRDVYSECLKLIPHKKFSFAKIWLLAAQFEIRQLNLNGARQILGNAIGKAPKDKIF</sequence>
<dbReference type="Pfam" id="PF23233">
    <property type="entry name" value="HAT_Syf1_CNRKL1_N"/>
    <property type="match status" value="1"/>
</dbReference>
<gene>
    <name evidence="9" type="ORF">LWI29_009156</name>
</gene>
<feature type="domain" description="Pre-mRNA-splicing factor Syf1-like N-terminal HAT-repeats" evidence="8">
    <location>
        <begin position="64"/>
        <end position="186"/>
    </location>
</feature>
<dbReference type="EMBL" id="JAUESC010000382">
    <property type="protein sequence ID" value="KAK0586583.1"/>
    <property type="molecule type" value="Genomic_DNA"/>
</dbReference>
<dbReference type="InterPro" id="IPR045075">
    <property type="entry name" value="Syf1-like"/>
</dbReference>
<dbReference type="PANTHER" id="PTHR11246:SF3">
    <property type="entry name" value="CROOKED NECK-LIKE PROTEIN 1"/>
    <property type="match status" value="1"/>
</dbReference>
<evidence type="ECO:0000256" key="6">
    <source>
        <dbReference type="ARBA" id="ARBA00023187"/>
    </source>
</evidence>
<dbReference type="GO" id="GO:0071014">
    <property type="term" value="C:post-mRNA release spliceosomal complex"/>
    <property type="evidence" value="ECO:0007669"/>
    <property type="project" value="TreeGrafter"/>
</dbReference>
<dbReference type="InterPro" id="IPR003107">
    <property type="entry name" value="HAT"/>
</dbReference>
<accession>A0AA39S7X4</accession>
<dbReference type="SUPFAM" id="SSF48452">
    <property type="entry name" value="TPR-like"/>
    <property type="match status" value="1"/>
</dbReference>
<dbReference type="Proteomes" id="UP001168877">
    <property type="component" value="Unassembled WGS sequence"/>
</dbReference>
<evidence type="ECO:0000259" key="8">
    <source>
        <dbReference type="Pfam" id="PF23233"/>
    </source>
</evidence>
<dbReference type="InterPro" id="IPR055433">
    <property type="entry name" value="HAT_Syf1-like_N"/>
</dbReference>
<dbReference type="Gene3D" id="1.25.40.10">
    <property type="entry name" value="Tetratricopeptide repeat domain"/>
    <property type="match status" value="1"/>
</dbReference>
<evidence type="ECO:0000256" key="5">
    <source>
        <dbReference type="ARBA" id="ARBA00022737"/>
    </source>
</evidence>
<keyword evidence="10" id="KW-1185">Reference proteome</keyword>
<dbReference type="FunFam" id="1.25.40.10:FF:000796">
    <property type="entry name" value="Crooked neck pre-mRNA splicing factor 1"/>
    <property type="match status" value="1"/>
</dbReference>
<keyword evidence="6" id="KW-0508">mRNA splicing</keyword>
<dbReference type="GO" id="GO:0000974">
    <property type="term" value="C:Prp19 complex"/>
    <property type="evidence" value="ECO:0007669"/>
    <property type="project" value="TreeGrafter"/>
</dbReference>
<evidence type="ECO:0000256" key="3">
    <source>
        <dbReference type="ARBA" id="ARBA00022664"/>
    </source>
</evidence>
<evidence type="ECO:0000256" key="1">
    <source>
        <dbReference type="ARBA" id="ARBA00004123"/>
    </source>
</evidence>
<dbReference type="GO" id="GO:0071007">
    <property type="term" value="C:U2-type catalytic step 2 spliceosome"/>
    <property type="evidence" value="ECO:0007669"/>
    <property type="project" value="TreeGrafter"/>
</dbReference>
<comment type="subcellular location">
    <subcellularLocation>
        <location evidence="1">Nucleus</location>
    </subcellularLocation>
</comment>
<keyword evidence="4" id="KW-0747">Spliceosome</keyword>
<protein>
    <recommendedName>
        <fullName evidence="8">Pre-mRNA-splicing factor Syf1-like N-terminal HAT-repeats domain-containing protein</fullName>
    </recommendedName>
</protein>
<dbReference type="AlphaFoldDB" id="A0AA39S7X4"/>
<keyword evidence="5" id="KW-0677">Repeat</keyword>